<feature type="domain" description="DOMON" evidence="11">
    <location>
        <begin position="67"/>
        <end position="180"/>
    </location>
</feature>
<evidence type="ECO:0000256" key="5">
    <source>
        <dbReference type="ARBA" id="ARBA00022982"/>
    </source>
</evidence>
<evidence type="ECO:0000313" key="13">
    <source>
        <dbReference type="EMBL" id="RWR96456.1"/>
    </source>
</evidence>
<keyword evidence="4" id="KW-0732">Signal</keyword>
<keyword evidence="7 8" id="KW-0472">Membrane</keyword>
<dbReference type="InterPro" id="IPR017214">
    <property type="entry name" value="UCP037471"/>
</dbReference>
<dbReference type="GO" id="GO:0046872">
    <property type="term" value="F:metal ion binding"/>
    <property type="evidence" value="ECO:0007669"/>
    <property type="project" value="UniProtKB-KW"/>
</dbReference>
<keyword evidence="14" id="KW-1185">Reference proteome</keyword>
<dbReference type="PIRSF" id="PIRSF037471">
    <property type="entry name" value="UCP037471"/>
    <property type="match status" value="1"/>
</dbReference>
<evidence type="ECO:0000313" key="14">
    <source>
        <dbReference type="Proteomes" id="UP000283530"/>
    </source>
</evidence>
<evidence type="ECO:0000259" key="11">
    <source>
        <dbReference type="PROSITE" id="PS50836"/>
    </source>
</evidence>
<keyword evidence="9" id="KW-0479">Metal-binding</keyword>
<dbReference type="SMART" id="SM00664">
    <property type="entry name" value="DoH"/>
    <property type="match status" value="1"/>
</dbReference>
<protein>
    <recommendedName>
        <fullName evidence="8">Cytochrome b561 and DOMON domain-containing protein</fullName>
    </recommendedName>
</protein>
<feature type="binding site" description="axial binding residue" evidence="9">
    <location>
        <position position="329"/>
    </location>
    <ligand>
        <name>heme b</name>
        <dbReference type="ChEBI" id="CHEBI:60344"/>
        <label>1</label>
    </ligand>
    <ligandPart>
        <name>Fe</name>
        <dbReference type="ChEBI" id="CHEBI:18248"/>
    </ligandPart>
</feature>
<comment type="caution">
    <text evidence="13">The sequence shown here is derived from an EMBL/GenBank/DDBJ whole genome shotgun (WGS) entry which is preliminary data.</text>
</comment>
<dbReference type="InterPro" id="IPR005018">
    <property type="entry name" value="DOMON_domain"/>
</dbReference>
<proteinExistence type="predicted"/>
<dbReference type="InterPro" id="IPR045266">
    <property type="entry name" value="DOH_DOMON"/>
</dbReference>
<reference evidence="13 14" key="1">
    <citation type="journal article" date="2019" name="Nat. Plants">
        <title>Stout camphor tree genome fills gaps in understanding of flowering plant genome evolution.</title>
        <authorList>
            <person name="Chaw S.M."/>
            <person name="Liu Y.C."/>
            <person name="Wu Y.W."/>
            <person name="Wang H.Y."/>
            <person name="Lin C.I."/>
            <person name="Wu C.S."/>
            <person name="Ke H.M."/>
            <person name="Chang L.Y."/>
            <person name="Hsu C.Y."/>
            <person name="Yang H.T."/>
            <person name="Sudianto E."/>
            <person name="Hsu M.H."/>
            <person name="Wu K.P."/>
            <person name="Wang L.N."/>
            <person name="Leebens-Mack J.H."/>
            <person name="Tsai I.J."/>
        </authorList>
    </citation>
    <scope>NUCLEOTIDE SEQUENCE [LARGE SCALE GENOMIC DNA]</scope>
    <source>
        <strain evidence="14">cv. Chaw 1501</strain>
        <tissue evidence="13">Young leaves</tissue>
    </source>
</reference>
<name>A0A3S3NJM0_9MAGN</name>
<keyword evidence="5 8" id="KW-0249">Electron transport</keyword>
<keyword evidence="6 10" id="KW-1133">Transmembrane helix</keyword>
<dbReference type="SMART" id="SM00665">
    <property type="entry name" value="B561"/>
    <property type="match status" value="1"/>
</dbReference>
<dbReference type="Pfam" id="PF03188">
    <property type="entry name" value="Cytochrom_B561"/>
    <property type="match status" value="1"/>
</dbReference>
<dbReference type="PANTHER" id="PTHR23130">
    <property type="entry name" value="CYTOCHROME B561 AND DOMON DOMAIN-CONTAINING PROTEIN"/>
    <property type="match status" value="1"/>
</dbReference>
<gene>
    <name evidence="13" type="ORF">CKAN_02584400</name>
</gene>
<dbReference type="Pfam" id="PF03351">
    <property type="entry name" value="DOMON"/>
    <property type="match status" value="1"/>
</dbReference>
<dbReference type="AlphaFoldDB" id="A0A3S3NJM0"/>
<evidence type="ECO:0000256" key="1">
    <source>
        <dbReference type="ARBA" id="ARBA00004370"/>
    </source>
</evidence>
<evidence type="ECO:0000259" key="12">
    <source>
        <dbReference type="PROSITE" id="PS50939"/>
    </source>
</evidence>
<sequence>MLREYGKDFFQRFHFLLVFTAVLLIFLWPNSNTAVHAQTDSCNSDPSRLISAVFNDSSTLNCKSVWNSFILRYSQKQGNTLSIVLSATYTSGWVGMGFSKDGMMVGSSAMVGWISKDGKAVIKQYFLRGKSASDVIVNQGQLQSTDVTPIVVLNGATIYLAFQLKTASPVTQQQLIFASGSSTPNQYVLTMHEYRTTVLFDFSTEKLFYTGSSSSSSSSNSDKLKVTHGALAIIGWGVLLPIGAVIARYCRQWEPLWFHLHLFFQLMGYTVGVFTVLAGISLYYQIHSNVTAHRDLGIFLLVLGTLQVSAFCLRPNKDAKIRKYWNWYHHWVGRLTLFLAAVNIVLGIELGGAGIVWKVGYGVILSVTLVTVTALESRLRIKG</sequence>
<comment type="cofactor">
    <cofactor evidence="8">
        <name>heme b</name>
        <dbReference type="ChEBI" id="CHEBI:60344"/>
    </cofactor>
    <text evidence="8">Binds 2 heme b groups non-covalently.</text>
</comment>
<dbReference type="GO" id="GO:0016020">
    <property type="term" value="C:membrane"/>
    <property type="evidence" value="ECO:0007669"/>
    <property type="project" value="UniProtKB-SubCell"/>
</dbReference>
<feature type="domain" description="Cytochrome b561" evidence="12">
    <location>
        <begin position="190"/>
        <end position="383"/>
    </location>
</feature>
<dbReference type="PANTHER" id="PTHR23130:SF115">
    <property type="entry name" value="OS01G0680900 PROTEIN"/>
    <property type="match status" value="1"/>
</dbReference>
<feature type="transmembrane region" description="Helical" evidence="10">
    <location>
        <begin position="262"/>
        <end position="284"/>
    </location>
</feature>
<evidence type="ECO:0000256" key="9">
    <source>
        <dbReference type="PIRSR" id="PIRSR037471-1"/>
    </source>
</evidence>
<evidence type="ECO:0000256" key="7">
    <source>
        <dbReference type="ARBA" id="ARBA00023136"/>
    </source>
</evidence>
<feature type="transmembrane region" description="Helical" evidence="10">
    <location>
        <begin position="325"/>
        <end position="348"/>
    </location>
</feature>
<feature type="transmembrane region" description="Helical" evidence="10">
    <location>
        <begin position="229"/>
        <end position="250"/>
    </location>
</feature>
<keyword evidence="2 8" id="KW-0813">Transport</keyword>
<dbReference type="PROSITE" id="PS50939">
    <property type="entry name" value="CYTOCHROME_B561"/>
    <property type="match status" value="1"/>
</dbReference>
<evidence type="ECO:0000256" key="4">
    <source>
        <dbReference type="ARBA" id="ARBA00022729"/>
    </source>
</evidence>
<dbReference type="CDD" id="cd09631">
    <property type="entry name" value="DOMON_DOH"/>
    <property type="match status" value="1"/>
</dbReference>
<feature type="binding site" description="axial binding residue" evidence="9">
    <location>
        <position position="261"/>
    </location>
    <ligand>
        <name>heme b</name>
        <dbReference type="ChEBI" id="CHEBI:60344"/>
        <label>1</label>
    </ligand>
    <ligandPart>
        <name>Fe</name>
        <dbReference type="ChEBI" id="CHEBI:18248"/>
    </ligandPart>
</feature>
<feature type="binding site" description="axial binding residue" evidence="9">
    <location>
        <position position="228"/>
    </location>
    <ligand>
        <name>heme b</name>
        <dbReference type="ChEBI" id="CHEBI:60344"/>
        <label>1</label>
    </ligand>
    <ligandPart>
        <name>Fe</name>
        <dbReference type="ChEBI" id="CHEBI:18248"/>
    </ligandPart>
</feature>
<evidence type="ECO:0000256" key="3">
    <source>
        <dbReference type="ARBA" id="ARBA00022692"/>
    </source>
</evidence>
<dbReference type="PROSITE" id="PS50836">
    <property type="entry name" value="DOMON"/>
    <property type="match status" value="1"/>
</dbReference>
<evidence type="ECO:0000256" key="10">
    <source>
        <dbReference type="SAM" id="Phobius"/>
    </source>
</evidence>
<dbReference type="InterPro" id="IPR006593">
    <property type="entry name" value="Cyt_b561/ferric_Rdtase_TM"/>
</dbReference>
<keyword evidence="3 10" id="KW-0812">Transmembrane</keyword>
<dbReference type="OrthoDB" id="19261at2759"/>
<feature type="binding site" description="axial binding residue" evidence="9">
    <location>
        <position position="293"/>
    </location>
    <ligand>
        <name>heme b</name>
        <dbReference type="ChEBI" id="CHEBI:60344"/>
        <label>1</label>
    </ligand>
    <ligandPart>
        <name>Fe</name>
        <dbReference type="ChEBI" id="CHEBI:18248"/>
    </ligandPart>
</feature>
<dbReference type="EMBL" id="QPKB01000012">
    <property type="protein sequence ID" value="RWR96456.1"/>
    <property type="molecule type" value="Genomic_DNA"/>
</dbReference>
<dbReference type="STRING" id="337451.A0A3S3NJM0"/>
<comment type="subcellular location">
    <subcellularLocation>
        <location evidence="1">Membrane</location>
    </subcellularLocation>
</comment>
<evidence type="ECO:0000256" key="8">
    <source>
        <dbReference type="PIRNR" id="PIRNR037471"/>
    </source>
</evidence>
<accession>A0A3S3NJM0</accession>
<dbReference type="Gene3D" id="1.20.120.1770">
    <property type="match status" value="1"/>
</dbReference>
<evidence type="ECO:0000256" key="2">
    <source>
        <dbReference type="ARBA" id="ARBA00022448"/>
    </source>
</evidence>
<keyword evidence="9" id="KW-0408">Iron</keyword>
<organism evidence="13 14">
    <name type="scientific">Cinnamomum micranthum f. kanehirae</name>
    <dbReference type="NCBI Taxonomy" id="337451"/>
    <lineage>
        <taxon>Eukaryota</taxon>
        <taxon>Viridiplantae</taxon>
        <taxon>Streptophyta</taxon>
        <taxon>Embryophyta</taxon>
        <taxon>Tracheophyta</taxon>
        <taxon>Spermatophyta</taxon>
        <taxon>Magnoliopsida</taxon>
        <taxon>Magnoliidae</taxon>
        <taxon>Laurales</taxon>
        <taxon>Lauraceae</taxon>
        <taxon>Cinnamomum</taxon>
    </lineage>
</organism>
<feature type="transmembrane region" description="Helical" evidence="10">
    <location>
        <begin position="354"/>
        <end position="375"/>
    </location>
</feature>
<dbReference type="Proteomes" id="UP000283530">
    <property type="component" value="Unassembled WGS sequence"/>
</dbReference>
<dbReference type="CDD" id="cd08760">
    <property type="entry name" value="Cyt_b561_FRRS1_like"/>
    <property type="match status" value="1"/>
</dbReference>
<evidence type="ECO:0000256" key="6">
    <source>
        <dbReference type="ARBA" id="ARBA00022989"/>
    </source>
</evidence>